<dbReference type="OrthoDB" id="6383884at2"/>
<gene>
    <name evidence="2" type="ORF">FBQ74_17300</name>
</gene>
<proteinExistence type="predicted"/>
<evidence type="ECO:0000313" key="2">
    <source>
        <dbReference type="EMBL" id="QCZ95304.1"/>
    </source>
</evidence>
<accession>A0A5B7YIB0</accession>
<organism evidence="2 3">
    <name type="scientific">Salinimonas iocasae</name>
    <dbReference type="NCBI Taxonomy" id="2572577"/>
    <lineage>
        <taxon>Bacteria</taxon>
        <taxon>Pseudomonadati</taxon>
        <taxon>Pseudomonadota</taxon>
        <taxon>Gammaproteobacteria</taxon>
        <taxon>Alteromonadales</taxon>
        <taxon>Alteromonadaceae</taxon>
        <taxon>Alteromonas/Salinimonas group</taxon>
        <taxon>Salinimonas</taxon>
    </lineage>
</organism>
<dbReference type="Proteomes" id="UP000304912">
    <property type="component" value="Plasmid plas12"/>
</dbReference>
<geneLocation type="plasmid" evidence="2 3">
    <name>plas12</name>
</geneLocation>
<dbReference type="AlphaFoldDB" id="A0A5B7YIB0"/>
<reference evidence="2 3" key="1">
    <citation type="submission" date="2019-04" db="EMBL/GenBank/DDBJ databases">
        <title>Salinimonas iocasae sp. nov., a halophilic bacterium isolated from the outer tube casing of tubeworms in Okinawa Trough.</title>
        <authorList>
            <person name="Zhang H."/>
            <person name="Wang H."/>
            <person name="Li C."/>
        </authorList>
    </citation>
    <scope>NUCLEOTIDE SEQUENCE [LARGE SCALE GENOMIC DNA]</scope>
    <source>
        <strain evidence="2 3">KX18D6</strain>
        <plasmid evidence="2 3">plas12</plasmid>
    </source>
</reference>
<dbReference type="KEGG" id="salk:FBQ74_17300"/>
<evidence type="ECO:0000256" key="1">
    <source>
        <dbReference type="SAM" id="MobiDB-lite"/>
    </source>
</evidence>
<feature type="region of interest" description="Disordered" evidence="1">
    <location>
        <begin position="125"/>
        <end position="149"/>
    </location>
</feature>
<sequence>MKESNGKPVGLLNEDPSPESRHIVNYLQCIGDFCRRYRNLQDENTRSRENFAKIVLQPYLGTVPARTTLERCEQGSAATNWGTVASYIYEMGAFPDLIKVLSQGQAPTLRIMQLIQKQQKDALSESKHRATSSLNGSDEKERLVRALRK</sequence>
<dbReference type="EMBL" id="CP039853">
    <property type="protein sequence ID" value="QCZ95304.1"/>
    <property type="molecule type" value="Genomic_DNA"/>
</dbReference>
<protein>
    <submittedName>
        <fullName evidence="2">Uncharacterized protein</fullName>
    </submittedName>
</protein>
<keyword evidence="3" id="KW-1185">Reference proteome</keyword>
<feature type="compositionally biased region" description="Basic and acidic residues" evidence="1">
    <location>
        <begin position="137"/>
        <end position="149"/>
    </location>
</feature>
<keyword evidence="2" id="KW-0614">Plasmid</keyword>
<name>A0A5B7YIB0_9ALTE</name>
<evidence type="ECO:0000313" key="3">
    <source>
        <dbReference type="Proteomes" id="UP000304912"/>
    </source>
</evidence>